<dbReference type="CDD" id="cd07407">
    <property type="entry name" value="MPP_YHR202W_N"/>
    <property type="match status" value="1"/>
</dbReference>
<dbReference type="Gene3D" id="3.90.780.10">
    <property type="entry name" value="5'-Nucleotidase, C-terminal domain"/>
    <property type="match status" value="2"/>
</dbReference>
<dbReference type="GO" id="GO:0009166">
    <property type="term" value="P:nucleotide catabolic process"/>
    <property type="evidence" value="ECO:0007669"/>
    <property type="project" value="InterPro"/>
</dbReference>
<dbReference type="Gene3D" id="3.60.21.10">
    <property type="match status" value="1"/>
</dbReference>
<keyword evidence="4" id="KW-1185">Reference proteome</keyword>
<feature type="chain" id="PRO_5018015975" description="Putative 5'-nucleotidase C-terminal domain-containing protein" evidence="1">
    <location>
        <begin position="20"/>
        <end position="623"/>
    </location>
</feature>
<dbReference type="InterPro" id="IPR006179">
    <property type="entry name" value="5_nucleotidase/apyrase"/>
</dbReference>
<accession>A0A3N4HP63</accession>
<evidence type="ECO:0000256" key="1">
    <source>
        <dbReference type="SAM" id="SignalP"/>
    </source>
</evidence>
<dbReference type="AlphaFoldDB" id="A0A3N4HP63"/>
<dbReference type="OrthoDB" id="7722975at2759"/>
<dbReference type="InterPro" id="IPR041823">
    <property type="entry name" value="YHR202W_N"/>
</dbReference>
<name>A0A3N4HP63_ASCIM</name>
<dbReference type="SUPFAM" id="SSF56300">
    <property type="entry name" value="Metallo-dependent phosphatases"/>
    <property type="match status" value="1"/>
</dbReference>
<dbReference type="GO" id="GO:0016787">
    <property type="term" value="F:hydrolase activity"/>
    <property type="evidence" value="ECO:0007669"/>
    <property type="project" value="InterPro"/>
</dbReference>
<dbReference type="InterPro" id="IPR036907">
    <property type="entry name" value="5'-Nucleotdase_C_sf"/>
</dbReference>
<dbReference type="PANTHER" id="PTHR11575:SF43">
    <property type="entry name" value="SER_THR PROTEIN PHOSPHATASE FAMILY (AFU_ORTHOLOGUE AFUA_3G04160)"/>
    <property type="match status" value="1"/>
</dbReference>
<evidence type="ECO:0000313" key="3">
    <source>
        <dbReference type="EMBL" id="RPA73620.1"/>
    </source>
</evidence>
<dbReference type="PIRSF" id="PIRSF017316">
    <property type="entry name" value="Pesterase_C1039"/>
    <property type="match status" value="1"/>
</dbReference>
<keyword evidence="1" id="KW-0732">Signal</keyword>
<dbReference type="STRING" id="1160509.A0A3N4HP63"/>
<dbReference type="Pfam" id="PF21953">
    <property type="entry name" value="NadN_nucleosid_C"/>
    <property type="match status" value="1"/>
</dbReference>
<reference evidence="3 4" key="1">
    <citation type="journal article" date="2018" name="Nat. Ecol. Evol.">
        <title>Pezizomycetes genomes reveal the molecular basis of ectomycorrhizal truffle lifestyle.</title>
        <authorList>
            <person name="Murat C."/>
            <person name="Payen T."/>
            <person name="Noel B."/>
            <person name="Kuo A."/>
            <person name="Morin E."/>
            <person name="Chen J."/>
            <person name="Kohler A."/>
            <person name="Krizsan K."/>
            <person name="Balestrini R."/>
            <person name="Da Silva C."/>
            <person name="Montanini B."/>
            <person name="Hainaut M."/>
            <person name="Levati E."/>
            <person name="Barry K.W."/>
            <person name="Belfiori B."/>
            <person name="Cichocki N."/>
            <person name="Clum A."/>
            <person name="Dockter R.B."/>
            <person name="Fauchery L."/>
            <person name="Guy J."/>
            <person name="Iotti M."/>
            <person name="Le Tacon F."/>
            <person name="Lindquist E.A."/>
            <person name="Lipzen A."/>
            <person name="Malagnac F."/>
            <person name="Mello A."/>
            <person name="Molinier V."/>
            <person name="Miyauchi S."/>
            <person name="Poulain J."/>
            <person name="Riccioni C."/>
            <person name="Rubini A."/>
            <person name="Sitrit Y."/>
            <person name="Splivallo R."/>
            <person name="Traeger S."/>
            <person name="Wang M."/>
            <person name="Zifcakova L."/>
            <person name="Wipf D."/>
            <person name="Zambonelli A."/>
            <person name="Paolocci F."/>
            <person name="Nowrousian M."/>
            <person name="Ottonello S."/>
            <person name="Baldrian P."/>
            <person name="Spatafora J.W."/>
            <person name="Henrissat B."/>
            <person name="Nagy L.G."/>
            <person name="Aury J.M."/>
            <person name="Wincker P."/>
            <person name="Grigoriev I.V."/>
            <person name="Bonfante P."/>
            <person name="Martin F.M."/>
        </authorList>
    </citation>
    <scope>NUCLEOTIDE SEQUENCE [LARGE SCALE GENOMIC DNA]</scope>
    <source>
        <strain evidence="3 4">RN42</strain>
    </source>
</reference>
<dbReference type="InterPro" id="IPR029052">
    <property type="entry name" value="Metallo-depent_PP-like"/>
</dbReference>
<evidence type="ECO:0000313" key="4">
    <source>
        <dbReference type="Proteomes" id="UP000275078"/>
    </source>
</evidence>
<dbReference type="InterPro" id="IPR014485">
    <property type="entry name" value="Pesterase_C1039"/>
</dbReference>
<dbReference type="InterPro" id="IPR053828">
    <property type="entry name" value="Nucleosidase_C"/>
</dbReference>
<dbReference type="PANTHER" id="PTHR11575">
    <property type="entry name" value="5'-NUCLEOTIDASE-RELATED"/>
    <property type="match status" value="1"/>
</dbReference>
<dbReference type="GO" id="GO:0005829">
    <property type="term" value="C:cytosol"/>
    <property type="evidence" value="ECO:0007669"/>
    <property type="project" value="TreeGrafter"/>
</dbReference>
<feature type="domain" description="Putative 5'-nucleotidase C-terminal" evidence="2">
    <location>
        <begin position="365"/>
        <end position="582"/>
    </location>
</feature>
<proteinExistence type="predicted"/>
<dbReference type="Proteomes" id="UP000275078">
    <property type="component" value="Unassembled WGS sequence"/>
</dbReference>
<gene>
    <name evidence="3" type="ORF">BJ508DRAFT_366660</name>
</gene>
<dbReference type="SUPFAM" id="SSF55816">
    <property type="entry name" value="5'-nucleotidase (syn. UDP-sugar hydrolase), C-terminal domain"/>
    <property type="match status" value="1"/>
</dbReference>
<evidence type="ECO:0000259" key="2">
    <source>
        <dbReference type="Pfam" id="PF21953"/>
    </source>
</evidence>
<feature type="signal peptide" evidence="1">
    <location>
        <begin position="1"/>
        <end position="19"/>
    </location>
</feature>
<organism evidence="3 4">
    <name type="scientific">Ascobolus immersus RN42</name>
    <dbReference type="NCBI Taxonomy" id="1160509"/>
    <lineage>
        <taxon>Eukaryota</taxon>
        <taxon>Fungi</taxon>
        <taxon>Dikarya</taxon>
        <taxon>Ascomycota</taxon>
        <taxon>Pezizomycotina</taxon>
        <taxon>Pezizomycetes</taxon>
        <taxon>Pezizales</taxon>
        <taxon>Ascobolaceae</taxon>
        <taxon>Ascobolus</taxon>
    </lineage>
</organism>
<dbReference type="GO" id="GO:0005576">
    <property type="term" value="C:extracellular region"/>
    <property type="evidence" value="ECO:0007669"/>
    <property type="project" value="UniProtKB-ARBA"/>
</dbReference>
<dbReference type="EMBL" id="ML119815">
    <property type="protein sequence ID" value="RPA73620.1"/>
    <property type="molecule type" value="Genomic_DNA"/>
</dbReference>
<dbReference type="FunFam" id="3.60.21.10:FF:000043">
    <property type="entry name" value="Ser/Thr protein phosphatase family"/>
    <property type="match status" value="1"/>
</dbReference>
<protein>
    <recommendedName>
        <fullName evidence="2">Putative 5'-nucleotidase C-terminal domain-containing protein</fullName>
    </recommendedName>
</protein>
<sequence>MHKRLFLPLLPLFGVFTDASQPSAPEAQAGQLRELVWGDLNFLATTDTHGWHAGHLQEPQYSADWGDYVSFTKHMQEKADEKGVDLILVDTGDRIEGNGLSDASDPKGMFTREIFKTLDYDLVTTGNHELYKANSSNGEWSQMIPHYGEKYVTSNVEIYDPETGRLEPMGTKFRKFTTKNKGYRIKAFGFLFDFKGNFANTVVTPVEDEMAKEWFQKEIRDTDLDLILIFGHAPVRGSPEFLNIHRTIREANPSIPIQFFGGHTHIRDFAAYDRASTALESGRYCETVGWLSISNMPAPGHLPEPDKDLSFSRRYIDFNRYGFTQHAGKNASTFDTKAGKQISVMISKMRQTLNLDRLYGCAPRSYFMFRAPYPGPNSLYSLLGEEILPKMVHNPDRADKAALVYINSGSQRFDIFKGPFTYDTSFIVSPFTSSFRYIPDVPYRIAKNLLKVFNADKRPWLLSEDSVEAAEERKKLEKIMEQLQPPELRWMDTKLEDTTLEAKNPEQIVLAAEENRIPGYTTFDDFGRDGDDTIHSRLPMHRVGNCIEARLGFPETPEEEEEHGLPVVVDVVFLDFIEDFVLQGLRILGAKYSKADASQYMSKDETLTKMMLDYASKYWGKDC</sequence>